<dbReference type="Proteomes" id="UP001241603">
    <property type="component" value="Unassembled WGS sequence"/>
</dbReference>
<dbReference type="Pfam" id="PF07157">
    <property type="entry name" value="DNA_circ_N"/>
    <property type="match status" value="1"/>
</dbReference>
<protein>
    <submittedName>
        <fullName evidence="2">Prophage DNA circulation protein</fullName>
    </submittedName>
</protein>
<reference evidence="2 3" key="1">
    <citation type="submission" date="2023-07" db="EMBL/GenBank/DDBJ databases">
        <title>Genomic Encyclopedia of Type Strains, Phase IV (KMG-IV): sequencing the most valuable type-strain genomes for metagenomic binning, comparative biology and taxonomic classification.</title>
        <authorList>
            <person name="Goeker M."/>
        </authorList>
    </citation>
    <scope>NUCLEOTIDE SEQUENCE [LARGE SCALE GENOMIC DNA]</scope>
    <source>
        <strain evidence="2 3">B6-8</strain>
    </source>
</reference>
<organism evidence="2 3">
    <name type="scientific">Kaistia dalseonensis</name>
    <dbReference type="NCBI Taxonomy" id="410840"/>
    <lineage>
        <taxon>Bacteria</taxon>
        <taxon>Pseudomonadati</taxon>
        <taxon>Pseudomonadota</taxon>
        <taxon>Alphaproteobacteria</taxon>
        <taxon>Hyphomicrobiales</taxon>
        <taxon>Kaistiaceae</taxon>
        <taxon>Kaistia</taxon>
    </lineage>
</organism>
<evidence type="ECO:0000313" key="3">
    <source>
        <dbReference type="Proteomes" id="UP001241603"/>
    </source>
</evidence>
<feature type="domain" description="DNA circulation N-terminal" evidence="1">
    <location>
        <begin position="7"/>
        <end position="89"/>
    </location>
</feature>
<keyword evidence="3" id="KW-1185">Reference proteome</keyword>
<name>A0ABU0H9S1_9HYPH</name>
<dbReference type="RefSeq" id="WP_266349956.1">
    <property type="nucleotide sequence ID" value="NZ_JAPKNG010000005.1"/>
</dbReference>
<gene>
    <name evidence="2" type="ORF">QO014_003452</name>
</gene>
<evidence type="ECO:0000313" key="2">
    <source>
        <dbReference type="EMBL" id="MDQ0439051.1"/>
    </source>
</evidence>
<evidence type="ECO:0000259" key="1">
    <source>
        <dbReference type="Pfam" id="PF07157"/>
    </source>
</evidence>
<accession>A0ABU0H9S1</accession>
<dbReference type="EMBL" id="JAUSVO010000005">
    <property type="protein sequence ID" value="MDQ0439051.1"/>
    <property type="molecule type" value="Genomic_DNA"/>
</dbReference>
<proteinExistence type="predicted"/>
<comment type="caution">
    <text evidence="2">The sequence shown here is derived from an EMBL/GenBank/DDBJ whole genome shotgun (WGS) entry which is preliminary data.</text>
</comment>
<sequence>MSWRNRLLPASFRGVPFHFEDNERAGGRRGVVHEYPKRNTGYAEDMGRRQRTFRVRGYTIGANYDLQVRLLELACEADGPALLVLPTRGPSLVLCNGFAAMETREEGGFATIDMDFVEAGSAPSAAASINTGEAVSSAADAASASVAASPMSGIGHQ</sequence>
<dbReference type="InterPro" id="IPR009826">
    <property type="entry name" value="DNA_circ_N"/>
</dbReference>